<evidence type="ECO:0000313" key="2">
    <source>
        <dbReference type="EMBL" id="MDR6287582.1"/>
    </source>
</evidence>
<dbReference type="CDD" id="cd06587">
    <property type="entry name" value="VOC"/>
    <property type="match status" value="1"/>
</dbReference>
<sequence length="124" mass="13520">MRLNHLDLAVPDVALARDFFTSHFGLHHRETLGRDGLAILADDGGLVLVLSRWRKQGAAAYPDGFHIGFLVETREEVDAQYEHLAAAGVEVQPPSAMRGGWMFYLTGPGGVLIEVSWRPAPAGD</sequence>
<dbReference type="Proteomes" id="UP001262410">
    <property type="component" value="Unassembled WGS sequence"/>
</dbReference>
<name>A0ABU1JG33_9PROT</name>
<proteinExistence type="predicted"/>
<dbReference type="EMBL" id="JAVDPW010000001">
    <property type="protein sequence ID" value="MDR6287582.1"/>
    <property type="molecule type" value="Genomic_DNA"/>
</dbReference>
<dbReference type="Pfam" id="PF00903">
    <property type="entry name" value="Glyoxalase"/>
    <property type="match status" value="1"/>
</dbReference>
<evidence type="ECO:0000313" key="3">
    <source>
        <dbReference type="Proteomes" id="UP001262410"/>
    </source>
</evidence>
<dbReference type="PROSITE" id="PS51819">
    <property type="entry name" value="VOC"/>
    <property type="match status" value="1"/>
</dbReference>
<reference evidence="2 3" key="1">
    <citation type="submission" date="2023-07" db="EMBL/GenBank/DDBJ databases">
        <title>Sorghum-associated microbial communities from plants grown in Nebraska, USA.</title>
        <authorList>
            <person name="Schachtman D."/>
        </authorList>
    </citation>
    <scope>NUCLEOTIDE SEQUENCE [LARGE SCALE GENOMIC DNA]</scope>
    <source>
        <strain evidence="2 3">584</strain>
    </source>
</reference>
<dbReference type="InterPro" id="IPR051332">
    <property type="entry name" value="Fosfomycin_Res_Enzymes"/>
</dbReference>
<evidence type="ECO:0000259" key="1">
    <source>
        <dbReference type="PROSITE" id="PS51819"/>
    </source>
</evidence>
<organism evidence="2 3">
    <name type="scientific">Inquilinus ginsengisoli</name>
    <dbReference type="NCBI Taxonomy" id="363840"/>
    <lineage>
        <taxon>Bacteria</taxon>
        <taxon>Pseudomonadati</taxon>
        <taxon>Pseudomonadota</taxon>
        <taxon>Alphaproteobacteria</taxon>
        <taxon>Rhodospirillales</taxon>
        <taxon>Rhodospirillaceae</taxon>
        <taxon>Inquilinus</taxon>
    </lineage>
</organism>
<dbReference type="PANTHER" id="PTHR36113:SF3">
    <property type="entry name" value="SLL5075 PROTEIN"/>
    <property type="match status" value="1"/>
</dbReference>
<gene>
    <name evidence="2" type="ORF">E9232_000081</name>
</gene>
<dbReference type="SUPFAM" id="SSF54593">
    <property type="entry name" value="Glyoxalase/Bleomycin resistance protein/Dihydroxybiphenyl dioxygenase"/>
    <property type="match status" value="1"/>
</dbReference>
<dbReference type="Gene3D" id="3.10.180.10">
    <property type="entry name" value="2,3-Dihydroxybiphenyl 1,2-Dioxygenase, domain 1"/>
    <property type="match status" value="1"/>
</dbReference>
<comment type="caution">
    <text evidence="2">The sequence shown here is derived from an EMBL/GenBank/DDBJ whole genome shotgun (WGS) entry which is preliminary data.</text>
</comment>
<keyword evidence="3" id="KW-1185">Reference proteome</keyword>
<accession>A0ABU1JG33</accession>
<dbReference type="InterPro" id="IPR004360">
    <property type="entry name" value="Glyas_Fos-R_dOase_dom"/>
</dbReference>
<dbReference type="PANTHER" id="PTHR36113">
    <property type="entry name" value="LYASE, PUTATIVE-RELATED-RELATED"/>
    <property type="match status" value="1"/>
</dbReference>
<protein>
    <submittedName>
        <fullName evidence="2">Catechol 2,3-dioxygenase-like lactoylglutathione lyase family enzyme</fullName>
    </submittedName>
</protein>
<dbReference type="RefSeq" id="WP_309791416.1">
    <property type="nucleotide sequence ID" value="NZ_JAVDPW010000001.1"/>
</dbReference>
<dbReference type="InterPro" id="IPR029068">
    <property type="entry name" value="Glyas_Bleomycin-R_OHBP_Dase"/>
</dbReference>
<dbReference type="InterPro" id="IPR037523">
    <property type="entry name" value="VOC_core"/>
</dbReference>
<feature type="domain" description="VOC" evidence="1">
    <location>
        <begin position="2"/>
        <end position="118"/>
    </location>
</feature>